<evidence type="ECO:0000313" key="8">
    <source>
        <dbReference type="Proteomes" id="UP000252795"/>
    </source>
</evidence>
<reference evidence="7 8" key="1">
    <citation type="submission" date="2018-07" db="EMBL/GenBank/DDBJ databases">
        <title>Freshwater and sediment microbial communities from various areas in North America, analyzing microbe dynamics in response to fracking.</title>
        <authorList>
            <person name="Lamendella R."/>
        </authorList>
    </citation>
    <scope>NUCLEOTIDE SEQUENCE [LARGE SCALE GENOMIC DNA]</scope>
    <source>
        <strain evidence="7 8">114E</strain>
        <strain evidence="6 9">114E_o</strain>
    </source>
</reference>
<evidence type="ECO:0000259" key="5">
    <source>
        <dbReference type="PROSITE" id="PS50110"/>
    </source>
</evidence>
<evidence type="ECO:0000256" key="3">
    <source>
        <dbReference type="SAM" id="Coils"/>
    </source>
</evidence>
<dbReference type="InterPro" id="IPR011006">
    <property type="entry name" value="CheY-like_superfamily"/>
</dbReference>
<dbReference type="SMART" id="SM00448">
    <property type="entry name" value="REC"/>
    <property type="match status" value="1"/>
</dbReference>
<sequence length="250" mass="28212">MPRGHALIIEDSSTARILLSRLLERADISTKGVATAEQAFPLLQQEHFDLIFLDHLLPGMNGFQALERLKQQPETRDIPVFMYTSQNAERYLQEARALGAAGVIRKQVDRDQLMRTLDIILSNVPDQEQSEAIRLAVEEGGHHGLEATEQNSRGMTGRLSTLEIAYEELEEEIRELRAAFTECQLQQVQKLDQQQRQMRWLGGLSIAGLVALVWLVTWQGGVLDEYIARTDEQFSLLHSIVGGVIELIGR</sequence>
<evidence type="ECO:0000256" key="4">
    <source>
        <dbReference type="SAM" id="Phobius"/>
    </source>
</evidence>
<dbReference type="PANTHER" id="PTHR44591">
    <property type="entry name" value="STRESS RESPONSE REGULATOR PROTEIN 1"/>
    <property type="match status" value="1"/>
</dbReference>
<keyword evidence="3" id="KW-0175">Coiled coil</keyword>
<dbReference type="Proteomes" id="UP000253065">
    <property type="component" value="Unassembled WGS sequence"/>
</dbReference>
<feature type="domain" description="Response regulatory" evidence="5">
    <location>
        <begin position="5"/>
        <end position="121"/>
    </location>
</feature>
<dbReference type="AlphaFoldDB" id="A0A350RV68"/>
<evidence type="ECO:0000313" key="6">
    <source>
        <dbReference type="EMBL" id="RBP69845.1"/>
    </source>
</evidence>
<dbReference type="EMBL" id="QNSA01000011">
    <property type="protein sequence ID" value="RBP69845.1"/>
    <property type="molecule type" value="Genomic_DNA"/>
</dbReference>
<keyword evidence="1 2" id="KW-0597">Phosphoprotein</keyword>
<comment type="caution">
    <text evidence="7">The sequence shown here is derived from an EMBL/GenBank/DDBJ whole genome shotgun (WGS) entry which is preliminary data.</text>
</comment>
<keyword evidence="9" id="KW-1185">Reference proteome</keyword>
<protein>
    <submittedName>
        <fullName evidence="7">Response regulator receiver domain-containing protein</fullName>
    </submittedName>
</protein>
<dbReference type="PANTHER" id="PTHR44591:SF3">
    <property type="entry name" value="RESPONSE REGULATORY DOMAIN-CONTAINING PROTEIN"/>
    <property type="match status" value="1"/>
</dbReference>
<gene>
    <name evidence="7" type="ORF">DET51_111104</name>
    <name evidence="6" type="ORF">DET64_111104</name>
</gene>
<dbReference type="EMBL" id="QPJB01000011">
    <property type="protein sequence ID" value="RCW31558.1"/>
    <property type="molecule type" value="Genomic_DNA"/>
</dbReference>
<dbReference type="CDD" id="cd00156">
    <property type="entry name" value="REC"/>
    <property type="match status" value="1"/>
</dbReference>
<accession>A0A350RV68</accession>
<dbReference type="PROSITE" id="PS50110">
    <property type="entry name" value="RESPONSE_REGULATORY"/>
    <property type="match status" value="1"/>
</dbReference>
<dbReference type="Pfam" id="PF00072">
    <property type="entry name" value="Response_reg"/>
    <property type="match status" value="1"/>
</dbReference>
<keyword evidence="4" id="KW-0812">Transmembrane</keyword>
<evidence type="ECO:0000256" key="1">
    <source>
        <dbReference type="ARBA" id="ARBA00022553"/>
    </source>
</evidence>
<proteinExistence type="predicted"/>
<organism evidence="7 8">
    <name type="scientific">Marinobacter nauticus</name>
    <name type="common">Marinobacter hydrocarbonoclasticus</name>
    <name type="synonym">Marinobacter aquaeolei</name>
    <dbReference type="NCBI Taxonomy" id="2743"/>
    <lineage>
        <taxon>Bacteria</taxon>
        <taxon>Pseudomonadati</taxon>
        <taxon>Pseudomonadota</taxon>
        <taxon>Gammaproteobacteria</taxon>
        <taxon>Pseudomonadales</taxon>
        <taxon>Marinobacteraceae</taxon>
        <taxon>Marinobacter</taxon>
    </lineage>
</organism>
<dbReference type="GeneID" id="31821792"/>
<name>A0A350RV68_MARNT</name>
<dbReference type="Proteomes" id="UP000252795">
    <property type="component" value="Unassembled WGS sequence"/>
</dbReference>
<evidence type="ECO:0000256" key="2">
    <source>
        <dbReference type="PROSITE-ProRule" id="PRU00169"/>
    </source>
</evidence>
<feature type="modified residue" description="4-aspartylphosphate" evidence="2">
    <location>
        <position position="54"/>
    </location>
</feature>
<evidence type="ECO:0000313" key="9">
    <source>
        <dbReference type="Proteomes" id="UP000253065"/>
    </source>
</evidence>
<keyword evidence="4" id="KW-0472">Membrane</keyword>
<dbReference type="RefSeq" id="WP_014421941.1">
    <property type="nucleotide sequence ID" value="NZ_CAJXYA010000059.1"/>
</dbReference>
<dbReference type="InterPro" id="IPR050595">
    <property type="entry name" value="Bact_response_regulator"/>
</dbReference>
<dbReference type="GO" id="GO:0000160">
    <property type="term" value="P:phosphorelay signal transduction system"/>
    <property type="evidence" value="ECO:0007669"/>
    <property type="project" value="InterPro"/>
</dbReference>
<feature type="coiled-coil region" evidence="3">
    <location>
        <begin position="152"/>
        <end position="186"/>
    </location>
</feature>
<feature type="transmembrane region" description="Helical" evidence="4">
    <location>
        <begin position="200"/>
        <end position="218"/>
    </location>
</feature>
<evidence type="ECO:0000313" key="7">
    <source>
        <dbReference type="EMBL" id="RCW31558.1"/>
    </source>
</evidence>
<dbReference type="SUPFAM" id="SSF52172">
    <property type="entry name" value="CheY-like"/>
    <property type="match status" value="1"/>
</dbReference>
<dbReference type="Gene3D" id="3.40.50.2300">
    <property type="match status" value="1"/>
</dbReference>
<dbReference type="InterPro" id="IPR001789">
    <property type="entry name" value="Sig_transdc_resp-reg_receiver"/>
</dbReference>
<keyword evidence="4" id="KW-1133">Transmembrane helix</keyword>